<dbReference type="InterPro" id="IPR029479">
    <property type="entry name" value="Nitroreductase"/>
</dbReference>
<dbReference type="PANTHER" id="PTHR43745:SF2">
    <property type="entry name" value="NITROREDUCTASE MJ1384-RELATED"/>
    <property type="match status" value="1"/>
</dbReference>
<dbReference type="SUPFAM" id="SSF55469">
    <property type="entry name" value="FMN-dependent nitroreductase-like"/>
    <property type="match status" value="1"/>
</dbReference>
<evidence type="ECO:0000313" key="2">
    <source>
        <dbReference type="EMBL" id="MBP2111969.1"/>
    </source>
</evidence>
<dbReference type="NCBIfam" id="TIGR03605">
    <property type="entry name" value="antibiot_sagB"/>
    <property type="match status" value="1"/>
</dbReference>
<sequence>MLPSHNQISEFYDYDLLFEEIAGEEPRSVAWRFNQRPLDNYEFPGNEVPLEEYLDKVSLERGPSLPEKYEVRLDKLLLKRRSTLLGQMGVSWSLDELAAMLSWSAGPRGEDRHMGSHHAGKQISMRTYPSGGAMYSIKLYMYIRGVEGLEDGVYYYAPLQQELYRFRSALPPEELEHLFPMTLYKTDARSLALEGASILLFFMADLTYSFKKYGRLAYKLALLEAGHIAQNVQLISTAMDKNTLPICGYFADKVEELLLLREHKYQHCVYGIVLG</sequence>
<dbReference type="Proteomes" id="UP000773462">
    <property type="component" value="Unassembled WGS sequence"/>
</dbReference>
<evidence type="ECO:0000313" key="3">
    <source>
        <dbReference type="Proteomes" id="UP000773462"/>
    </source>
</evidence>
<feature type="domain" description="Nitroreductase" evidence="1">
    <location>
        <begin position="126"/>
        <end position="275"/>
    </location>
</feature>
<dbReference type="Gene3D" id="3.40.109.10">
    <property type="entry name" value="NADH Oxidase"/>
    <property type="match status" value="1"/>
</dbReference>
<comment type="caution">
    <text evidence="2">The sequence shown here is derived from an EMBL/GenBank/DDBJ whole genome shotgun (WGS) entry which is preliminary data.</text>
</comment>
<proteinExistence type="predicted"/>
<name>A0ABS4NRC8_9BACL</name>
<protein>
    <submittedName>
        <fullName evidence="2">SagB-type dehydrogenase family enzyme</fullName>
    </submittedName>
</protein>
<organism evidence="2 3">
    <name type="scientific">Paenibacillus silagei</name>
    <dbReference type="NCBI Taxonomy" id="1670801"/>
    <lineage>
        <taxon>Bacteria</taxon>
        <taxon>Bacillati</taxon>
        <taxon>Bacillota</taxon>
        <taxon>Bacilli</taxon>
        <taxon>Bacillales</taxon>
        <taxon>Paenibacillaceae</taxon>
        <taxon>Paenibacillus</taxon>
    </lineage>
</organism>
<dbReference type="InterPro" id="IPR020051">
    <property type="entry name" value="SagB-type_dehydrogenase"/>
</dbReference>
<dbReference type="Pfam" id="PF00881">
    <property type="entry name" value="Nitroreductase"/>
    <property type="match status" value="1"/>
</dbReference>
<reference evidence="2 3" key="1">
    <citation type="submission" date="2021-03" db="EMBL/GenBank/DDBJ databases">
        <title>Genomic Encyclopedia of Type Strains, Phase IV (KMG-IV): sequencing the most valuable type-strain genomes for metagenomic binning, comparative biology and taxonomic classification.</title>
        <authorList>
            <person name="Goeker M."/>
        </authorList>
    </citation>
    <scope>NUCLEOTIDE SEQUENCE [LARGE SCALE GENOMIC DNA]</scope>
    <source>
        <strain evidence="2 3">DSM 101953</strain>
    </source>
</reference>
<dbReference type="CDD" id="cd02142">
    <property type="entry name" value="McbC_SagB-like_oxidoreductase"/>
    <property type="match status" value="1"/>
</dbReference>
<dbReference type="PANTHER" id="PTHR43745">
    <property type="entry name" value="NITROREDUCTASE MJ1384-RELATED"/>
    <property type="match status" value="1"/>
</dbReference>
<dbReference type="InterPro" id="IPR000415">
    <property type="entry name" value="Nitroreductase-like"/>
</dbReference>
<gene>
    <name evidence="2" type="ORF">J2Z70_002110</name>
</gene>
<keyword evidence="3" id="KW-1185">Reference proteome</keyword>
<accession>A0ABS4NRC8</accession>
<evidence type="ECO:0000259" key="1">
    <source>
        <dbReference type="Pfam" id="PF00881"/>
    </source>
</evidence>
<dbReference type="InterPro" id="IPR052544">
    <property type="entry name" value="Bacteriocin_Proc_Enz"/>
</dbReference>
<dbReference type="EMBL" id="JAGGLV010000005">
    <property type="protein sequence ID" value="MBP2111969.1"/>
    <property type="molecule type" value="Genomic_DNA"/>
</dbReference>
<dbReference type="RefSeq" id="WP_209872374.1">
    <property type="nucleotide sequence ID" value="NZ_JAGGLV010000005.1"/>
</dbReference>